<dbReference type="Proteomes" id="UP001214854">
    <property type="component" value="Unassembled WGS sequence"/>
</dbReference>
<dbReference type="InterPro" id="IPR027417">
    <property type="entry name" value="P-loop_NTPase"/>
</dbReference>
<feature type="domain" description="Terminase large subunit gp17-like C-terminal" evidence="2">
    <location>
        <begin position="239"/>
        <end position="380"/>
    </location>
</feature>
<keyword evidence="1" id="KW-1188">Viral release from host cell</keyword>
<dbReference type="Gene3D" id="3.40.50.300">
    <property type="entry name" value="P-loop containing nucleotide triphosphate hydrolases"/>
    <property type="match status" value="1"/>
</dbReference>
<gene>
    <name evidence="3" type="ORF">PQU92_10370</name>
</gene>
<dbReference type="InterPro" id="IPR035421">
    <property type="entry name" value="Terminase_6C"/>
</dbReference>
<evidence type="ECO:0000256" key="1">
    <source>
        <dbReference type="ARBA" id="ARBA00022612"/>
    </source>
</evidence>
<keyword evidence="4" id="KW-1185">Reference proteome</keyword>
<name>A0ABT5HUG1_9CAUL</name>
<evidence type="ECO:0000313" key="4">
    <source>
        <dbReference type="Proteomes" id="UP001214854"/>
    </source>
</evidence>
<dbReference type="Gene3D" id="3.30.420.240">
    <property type="match status" value="1"/>
</dbReference>
<proteinExistence type="predicted"/>
<evidence type="ECO:0000313" key="3">
    <source>
        <dbReference type="EMBL" id="MDC7683684.1"/>
    </source>
</evidence>
<dbReference type="EMBL" id="JAQQKX010000007">
    <property type="protein sequence ID" value="MDC7683684.1"/>
    <property type="molecule type" value="Genomic_DNA"/>
</dbReference>
<evidence type="ECO:0000259" key="2">
    <source>
        <dbReference type="Pfam" id="PF17289"/>
    </source>
</evidence>
<dbReference type="RefSeq" id="WP_272748150.1">
    <property type="nucleotide sequence ID" value="NZ_JAQQKX010000007.1"/>
</dbReference>
<comment type="caution">
    <text evidence="3">The sequence shown here is derived from an EMBL/GenBank/DDBJ whole genome shotgun (WGS) entry which is preliminary data.</text>
</comment>
<sequence length="395" mass="43076">MTEWAFYATEAQTPPPGEWLTWLFLGGRGAGKTRAGAEWVKSLIQKGLRFALVGPTLHDVREVMIEGPSGLKAIADEGNRPSYEVSRKRLRWPNGAVAYAYSAEDPESLRGPQFHYAWADEFCAWRQPAEVLAMLRMGLRLGNAPRLCVTTTPKPGRALKTLMAEKGTVMTRSNTAGNYFNLADPFLQGLKGLYGGTRLAAQELEGLVVEDDRRALWRAEDLGRCLGNRPPAFDDVVVAVDPPVSSTGDACGIVVAGRRDNRAYVLEDATLSGATPQGWAAVVAAKIAQYDAHRVVAEANQGGDMVRQVLLSAGCDAPVELVHARVGKRARAEPVAALYEQGRVVHTGRFVALEEEMMGLGTEEMRHSPDRADALVWAITALMITGRAEPRMRRL</sequence>
<dbReference type="Pfam" id="PF17289">
    <property type="entry name" value="Terminase_6C"/>
    <property type="match status" value="1"/>
</dbReference>
<accession>A0ABT5HUG1</accession>
<dbReference type="Pfam" id="PF03237">
    <property type="entry name" value="Terminase_6N"/>
    <property type="match status" value="1"/>
</dbReference>
<organism evidence="3 4">
    <name type="scientific">Asticcacaulis aquaticus</name>
    <dbReference type="NCBI Taxonomy" id="2984212"/>
    <lineage>
        <taxon>Bacteria</taxon>
        <taxon>Pseudomonadati</taxon>
        <taxon>Pseudomonadota</taxon>
        <taxon>Alphaproteobacteria</taxon>
        <taxon>Caulobacterales</taxon>
        <taxon>Caulobacteraceae</taxon>
        <taxon>Asticcacaulis</taxon>
    </lineage>
</organism>
<reference evidence="3 4" key="1">
    <citation type="submission" date="2023-01" db="EMBL/GenBank/DDBJ databases">
        <title>Novel species of the genus Asticcacaulis isolated from rivers.</title>
        <authorList>
            <person name="Lu H."/>
        </authorList>
    </citation>
    <scope>NUCLEOTIDE SEQUENCE [LARGE SCALE GENOMIC DNA]</scope>
    <source>
        <strain evidence="3 4">BYS171W</strain>
    </source>
</reference>
<protein>
    <submittedName>
        <fullName evidence="3">Terminase family protein</fullName>
    </submittedName>
</protein>